<gene>
    <name evidence="2" type="ORF">SAMN04488109_2051</name>
</gene>
<accession>A0A1M5N190</accession>
<evidence type="ECO:0000256" key="1">
    <source>
        <dbReference type="SAM" id="Coils"/>
    </source>
</evidence>
<dbReference type="Proteomes" id="UP000184212">
    <property type="component" value="Unassembled WGS sequence"/>
</dbReference>
<evidence type="ECO:0008006" key="4">
    <source>
        <dbReference type="Google" id="ProtNLM"/>
    </source>
</evidence>
<keyword evidence="3" id="KW-1185">Reference proteome</keyword>
<dbReference type="AlphaFoldDB" id="A0A1M5N190"/>
<dbReference type="RefSeq" id="WP_073133353.1">
    <property type="nucleotide sequence ID" value="NZ_FQWQ01000001.1"/>
</dbReference>
<dbReference type="OrthoDB" id="1163828at2"/>
<name>A0A1M5N190_9BACT</name>
<dbReference type="Pfam" id="PF03903">
    <property type="entry name" value="Phage_T4_gp36"/>
    <property type="match status" value="1"/>
</dbReference>
<evidence type="ECO:0000313" key="2">
    <source>
        <dbReference type="EMBL" id="SHG83336.1"/>
    </source>
</evidence>
<proteinExistence type="predicted"/>
<evidence type="ECO:0000313" key="3">
    <source>
        <dbReference type="Proteomes" id="UP000184212"/>
    </source>
</evidence>
<organism evidence="2 3">
    <name type="scientific">Chryseolinea serpens</name>
    <dbReference type="NCBI Taxonomy" id="947013"/>
    <lineage>
        <taxon>Bacteria</taxon>
        <taxon>Pseudomonadati</taxon>
        <taxon>Bacteroidota</taxon>
        <taxon>Cytophagia</taxon>
        <taxon>Cytophagales</taxon>
        <taxon>Fulvivirgaceae</taxon>
        <taxon>Chryseolinea</taxon>
    </lineage>
</organism>
<sequence length="310" mass="33225">MRYLITLFLITVLSEVVLAQWSTTNPIYTASSVGIGTNTPFYKFDINVGTISVPTTGLAVYRSNDPNLGIRLMAGTGDNATYSAYNGGIGSWYGIGFYCNLDNQTRGVFNVRDGSFTMTGALRSNDGAFTGKVEVGQDGAAATMISGPAFSGAIQIKTHSAIGGPTARYIRLGLKDNLGVFTSVLAIGDDGNVGIGTLLTSNPNGYKLAVNGKIGAKEVQVENTSLTWSDYVFESDYKLMPLTEVDKFVKTYKHLPEVPSADDIKANGGHNLGEMDVLLLKKIEELTLHLIEQSAKIEKLEAELNAVKSK</sequence>
<dbReference type="InterPro" id="IPR005601">
    <property type="entry name" value="Tail_fibre_p36"/>
</dbReference>
<dbReference type="EMBL" id="FQWQ01000001">
    <property type="protein sequence ID" value="SHG83336.1"/>
    <property type="molecule type" value="Genomic_DNA"/>
</dbReference>
<reference evidence="2 3" key="1">
    <citation type="submission" date="2016-11" db="EMBL/GenBank/DDBJ databases">
        <authorList>
            <person name="Jaros S."/>
            <person name="Januszkiewicz K."/>
            <person name="Wedrychowicz H."/>
        </authorList>
    </citation>
    <scope>NUCLEOTIDE SEQUENCE [LARGE SCALE GENOMIC DNA]</scope>
    <source>
        <strain evidence="2 3">DSM 24574</strain>
    </source>
</reference>
<dbReference type="STRING" id="947013.SAMN04488109_2051"/>
<keyword evidence="1" id="KW-0175">Coiled coil</keyword>
<protein>
    <recommendedName>
        <fullName evidence="4">Chaperone of endosialidase</fullName>
    </recommendedName>
</protein>
<feature type="coiled-coil region" evidence="1">
    <location>
        <begin position="283"/>
        <end position="310"/>
    </location>
</feature>